<dbReference type="InterPro" id="IPR005754">
    <property type="entry name" value="Sortase"/>
</dbReference>
<dbReference type="Gene3D" id="2.40.260.10">
    <property type="entry name" value="Sortase"/>
    <property type="match status" value="1"/>
</dbReference>
<proteinExistence type="predicted"/>
<sequence>MACGIILLLCAGGWGVYNVLTDEEGAFSEQAASEILEIVPTLPSAAEASSNSETSVESTQSVEQTLVIPTPQMQTVTIDGYTYIGVIRVPSMKIELSVMSEWSYHLLKRSPCRFAGSYLDDTLVIAGHSTTRHFVALRKAKIGDRVEFVDVLGNVIPYEVVLVEKMSPRELDRMVTGDWDLTLFTCDEGGGRRVAVRCNRVEARETVEVNTGTN</sequence>
<organism evidence="2">
    <name type="scientific">bioreactor metagenome</name>
    <dbReference type="NCBI Taxonomy" id="1076179"/>
    <lineage>
        <taxon>unclassified sequences</taxon>
        <taxon>metagenomes</taxon>
        <taxon>ecological metagenomes</taxon>
    </lineage>
</organism>
<dbReference type="GO" id="GO:0016787">
    <property type="term" value="F:hydrolase activity"/>
    <property type="evidence" value="ECO:0007669"/>
    <property type="project" value="UniProtKB-KW"/>
</dbReference>
<gene>
    <name evidence="2" type="ORF">SDC9_129835</name>
</gene>
<comment type="caution">
    <text evidence="2">The sequence shown here is derived from an EMBL/GenBank/DDBJ whole genome shotgun (WGS) entry which is preliminary data.</text>
</comment>
<protein>
    <recommendedName>
        <fullName evidence="3">Sortase A</fullName>
    </recommendedName>
</protein>
<evidence type="ECO:0000256" key="1">
    <source>
        <dbReference type="ARBA" id="ARBA00022801"/>
    </source>
</evidence>
<dbReference type="SUPFAM" id="SSF63817">
    <property type="entry name" value="Sortase"/>
    <property type="match status" value="1"/>
</dbReference>
<accession>A0A645D112</accession>
<evidence type="ECO:0008006" key="3">
    <source>
        <dbReference type="Google" id="ProtNLM"/>
    </source>
</evidence>
<dbReference type="InterPro" id="IPR023365">
    <property type="entry name" value="Sortase_dom-sf"/>
</dbReference>
<dbReference type="NCBIfam" id="TIGR01076">
    <property type="entry name" value="sortase_fam"/>
    <property type="match status" value="1"/>
</dbReference>
<dbReference type="EMBL" id="VSSQ01031750">
    <property type="protein sequence ID" value="MPM82773.1"/>
    <property type="molecule type" value="Genomic_DNA"/>
</dbReference>
<reference evidence="2" key="1">
    <citation type="submission" date="2019-08" db="EMBL/GenBank/DDBJ databases">
        <authorList>
            <person name="Kucharzyk K."/>
            <person name="Murdoch R.W."/>
            <person name="Higgins S."/>
            <person name="Loffler F."/>
        </authorList>
    </citation>
    <scope>NUCLEOTIDE SEQUENCE</scope>
</reference>
<dbReference type="AlphaFoldDB" id="A0A645D112"/>
<keyword evidence="1" id="KW-0378">Hydrolase</keyword>
<evidence type="ECO:0000313" key="2">
    <source>
        <dbReference type="EMBL" id="MPM82773.1"/>
    </source>
</evidence>
<dbReference type="Pfam" id="PF04203">
    <property type="entry name" value="Sortase"/>
    <property type="match status" value="1"/>
</dbReference>
<dbReference type="CDD" id="cd00004">
    <property type="entry name" value="Sortase"/>
    <property type="match status" value="1"/>
</dbReference>
<name>A0A645D112_9ZZZZ</name>